<dbReference type="Proteomes" id="UP001374579">
    <property type="component" value="Unassembled WGS sequence"/>
</dbReference>
<dbReference type="CDD" id="cd01647">
    <property type="entry name" value="RT_LTR"/>
    <property type="match status" value="1"/>
</dbReference>
<dbReference type="Gene3D" id="2.40.70.10">
    <property type="entry name" value="Acid Proteases"/>
    <property type="match status" value="1"/>
</dbReference>
<proteinExistence type="predicted"/>
<dbReference type="AlphaFoldDB" id="A0AAN9GKW6"/>
<dbReference type="InterPro" id="IPR021109">
    <property type="entry name" value="Peptidase_aspartic_dom_sf"/>
</dbReference>
<dbReference type="GO" id="GO:0008270">
    <property type="term" value="F:zinc ion binding"/>
    <property type="evidence" value="ECO:0007669"/>
    <property type="project" value="UniProtKB-KW"/>
</dbReference>
<dbReference type="Gene3D" id="3.30.70.270">
    <property type="match status" value="1"/>
</dbReference>
<feature type="domain" description="Reverse transcriptase" evidence="4">
    <location>
        <begin position="482"/>
        <end position="597"/>
    </location>
</feature>
<keyword evidence="1" id="KW-0479">Metal-binding</keyword>
<dbReference type="InterPro" id="IPR001969">
    <property type="entry name" value="Aspartic_peptidase_AS"/>
</dbReference>
<dbReference type="SUPFAM" id="SSF56672">
    <property type="entry name" value="DNA/RNA polymerases"/>
    <property type="match status" value="1"/>
</dbReference>
<feature type="region of interest" description="Disordered" evidence="2">
    <location>
        <begin position="177"/>
        <end position="230"/>
    </location>
</feature>
<dbReference type="InterPro" id="IPR036875">
    <property type="entry name" value="Znf_CCHC_sf"/>
</dbReference>
<dbReference type="Pfam" id="PF00078">
    <property type="entry name" value="RVT_1"/>
    <property type="match status" value="1"/>
</dbReference>
<evidence type="ECO:0000313" key="5">
    <source>
        <dbReference type="EMBL" id="KAK7112322.1"/>
    </source>
</evidence>
<dbReference type="PROSITE" id="PS00141">
    <property type="entry name" value="ASP_PROTEASE"/>
    <property type="match status" value="1"/>
</dbReference>
<keyword evidence="6" id="KW-1185">Reference proteome</keyword>
<feature type="region of interest" description="Disordered" evidence="2">
    <location>
        <begin position="1"/>
        <end position="23"/>
    </location>
</feature>
<dbReference type="Gene3D" id="4.10.60.10">
    <property type="entry name" value="Zinc finger, CCHC-type"/>
    <property type="match status" value="1"/>
</dbReference>
<evidence type="ECO:0000256" key="2">
    <source>
        <dbReference type="SAM" id="MobiDB-lite"/>
    </source>
</evidence>
<evidence type="ECO:0000259" key="3">
    <source>
        <dbReference type="PROSITE" id="PS50158"/>
    </source>
</evidence>
<gene>
    <name evidence="5" type="ORF">V1264_011793</name>
</gene>
<dbReference type="GO" id="GO:0004190">
    <property type="term" value="F:aspartic-type endopeptidase activity"/>
    <property type="evidence" value="ECO:0007669"/>
    <property type="project" value="InterPro"/>
</dbReference>
<organism evidence="5 6">
    <name type="scientific">Littorina saxatilis</name>
    <dbReference type="NCBI Taxonomy" id="31220"/>
    <lineage>
        <taxon>Eukaryota</taxon>
        <taxon>Metazoa</taxon>
        <taxon>Spiralia</taxon>
        <taxon>Lophotrochozoa</taxon>
        <taxon>Mollusca</taxon>
        <taxon>Gastropoda</taxon>
        <taxon>Caenogastropoda</taxon>
        <taxon>Littorinimorpha</taxon>
        <taxon>Littorinoidea</taxon>
        <taxon>Littorinidae</taxon>
        <taxon>Littorina</taxon>
    </lineage>
</organism>
<feature type="domain" description="CCHC-type" evidence="3">
    <location>
        <begin position="237"/>
        <end position="249"/>
    </location>
</feature>
<keyword evidence="1" id="KW-0862">Zinc</keyword>
<accession>A0AAN9GKW6</accession>
<dbReference type="Pfam" id="PF00098">
    <property type="entry name" value="zf-CCHC"/>
    <property type="match status" value="1"/>
</dbReference>
<comment type="caution">
    <text evidence="5">The sequence shown here is derived from an EMBL/GenBank/DDBJ whole genome shotgun (WGS) entry which is preliminary data.</text>
</comment>
<dbReference type="PROSITE" id="PS50878">
    <property type="entry name" value="RT_POL"/>
    <property type="match status" value="1"/>
</dbReference>
<dbReference type="InterPro" id="IPR050951">
    <property type="entry name" value="Retrovirus_Pol_polyprotein"/>
</dbReference>
<dbReference type="PROSITE" id="PS50158">
    <property type="entry name" value="ZF_CCHC"/>
    <property type="match status" value="1"/>
</dbReference>
<dbReference type="GO" id="GO:0006508">
    <property type="term" value="P:proteolysis"/>
    <property type="evidence" value="ECO:0007669"/>
    <property type="project" value="InterPro"/>
</dbReference>
<evidence type="ECO:0000259" key="4">
    <source>
        <dbReference type="PROSITE" id="PS50878"/>
    </source>
</evidence>
<evidence type="ECO:0000313" key="6">
    <source>
        <dbReference type="Proteomes" id="UP001374579"/>
    </source>
</evidence>
<sequence>MSCASGIGSVGPFDPKGDPSSVSTRWTRWKRGFELFLVARGETPEGQKKALLLHCAGFEVQDTFDTLPERGDSYDEAVAALDAYFKPRQNFTYERHVFRQIAQMPEETTAQFVTRLRQQATNCNFADKVDENIRDQVIDKCRDKRLKSKYLEKGTLTVNQLLDIARAHEAAARQLKMMTDTDSEPGQELVGAVSRRERGNNRRWQTHSESTHHGGAKGDQKDKKPREVRSSTDNKLCYRCGKSGHYAKDMTCPAKGKRCAKCKKLNPFALVCKSGRVNTVSENDGACNVVHVDDDDVCAFTVDGKKSLAVVDVVVGGVQTSFVVDSGASSNIVDKSTWENMKQKHIKCRSHANTTGKQLYAYGSDTPLKILGSFEADISLQHFSEKACKAQFVVIDGKGVSLLGKETAESLGVLKIGISLVGSVSEKPETKAEFKPLFSGLGKLKDTQIHLHMKENAKPVVQSARRLPFSLRSKVEAKIKKLEELDIIEGPTTFASPIVVVPKPNGDIRLCVDMRQSNEAIERERFPMPTIEEVLAEMNGAKVFSKLDLNLGFHQLELDEESRPITTFATHIGLFRYKRLMFGVTQAMHTATIVVNS</sequence>
<dbReference type="CDD" id="cd00303">
    <property type="entry name" value="retropepsin_like"/>
    <property type="match status" value="1"/>
</dbReference>
<dbReference type="InterPro" id="IPR043502">
    <property type="entry name" value="DNA/RNA_pol_sf"/>
</dbReference>
<dbReference type="SUPFAM" id="SSF50630">
    <property type="entry name" value="Acid proteases"/>
    <property type="match status" value="1"/>
</dbReference>
<reference evidence="5 6" key="1">
    <citation type="submission" date="2024-02" db="EMBL/GenBank/DDBJ databases">
        <title>Chromosome-scale genome assembly of the rough periwinkle Littorina saxatilis.</title>
        <authorList>
            <person name="De Jode A."/>
            <person name="Faria R."/>
            <person name="Formenti G."/>
            <person name="Sims Y."/>
            <person name="Smith T.P."/>
            <person name="Tracey A."/>
            <person name="Wood J.M.D."/>
            <person name="Zagrodzka Z.B."/>
            <person name="Johannesson K."/>
            <person name="Butlin R.K."/>
            <person name="Leder E.H."/>
        </authorList>
    </citation>
    <scope>NUCLEOTIDE SEQUENCE [LARGE SCALE GENOMIC DNA]</scope>
    <source>
        <strain evidence="5">Snail1</strain>
        <tissue evidence="5">Muscle</tissue>
    </source>
</reference>
<dbReference type="EMBL" id="JBAMIC010000002">
    <property type="protein sequence ID" value="KAK7112322.1"/>
    <property type="molecule type" value="Genomic_DNA"/>
</dbReference>
<dbReference type="PANTHER" id="PTHR37984:SF11">
    <property type="entry name" value="INTEGRASE CATALYTIC DOMAIN-CONTAINING PROTEIN"/>
    <property type="match status" value="1"/>
</dbReference>
<dbReference type="InterPro" id="IPR000477">
    <property type="entry name" value="RT_dom"/>
</dbReference>
<dbReference type="InterPro" id="IPR001878">
    <property type="entry name" value="Znf_CCHC"/>
</dbReference>
<dbReference type="PANTHER" id="PTHR37984">
    <property type="entry name" value="PROTEIN CBG26694"/>
    <property type="match status" value="1"/>
</dbReference>
<keyword evidence="1" id="KW-0863">Zinc-finger</keyword>
<feature type="compositionally biased region" description="Basic and acidic residues" evidence="2">
    <location>
        <begin position="209"/>
        <end position="230"/>
    </location>
</feature>
<dbReference type="Gene3D" id="3.10.10.10">
    <property type="entry name" value="HIV Type 1 Reverse Transcriptase, subunit A, domain 1"/>
    <property type="match status" value="1"/>
</dbReference>
<dbReference type="GO" id="GO:0003676">
    <property type="term" value="F:nucleic acid binding"/>
    <property type="evidence" value="ECO:0007669"/>
    <property type="project" value="InterPro"/>
</dbReference>
<evidence type="ECO:0000256" key="1">
    <source>
        <dbReference type="PROSITE-ProRule" id="PRU00047"/>
    </source>
</evidence>
<protein>
    <submittedName>
        <fullName evidence="5">Uncharacterized protein</fullName>
    </submittedName>
</protein>
<dbReference type="InterPro" id="IPR043128">
    <property type="entry name" value="Rev_trsase/Diguanyl_cyclase"/>
</dbReference>
<name>A0AAN9GKW6_9CAEN</name>
<dbReference type="SUPFAM" id="SSF57756">
    <property type="entry name" value="Retrovirus zinc finger-like domains"/>
    <property type="match status" value="1"/>
</dbReference>